<dbReference type="SUPFAM" id="SSF46785">
    <property type="entry name" value="Winged helix' DNA-binding domain"/>
    <property type="match status" value="1"/>
</dbReference>
<accession>A0A1G9BRY9</accession>
<keyword evidence="1" id="KW-0805">Transcription regulation</keyword>
<evidence type="ECO:0000256" key="1">
    <source>
        <dbReference type="ARBA" id="ARBA00023015"/>
    </source>
</evidence>
<dbReference type="PROSITE" id="PS50995">
    <property type="entry name" value="HTH_MARR_2"/>
    <property type="match status" value="1"/>
</dbReference>
<dbReference type="PANTHER" id="PTHR42756:SF1">
    <property type="entry name" value="TRANSCRIPTIONAL REPRESSOR OF EMRAB OPERON"/>
    <property type="match status" value="1"/>
</dbReference>
<protein>
    <submittedName>
        <fullName evidence="5">DNA-binding transcriptional regulator, MarR family</fullName>
    </submittedName>
</protein>
<dbReference type="PANTHER" id="PTHR42756">
    <property type="entry name" value="TRANSCRIPTIONAL REGULATOR, MARR"/>
    <property type="match status" value="1"/>
</dbReference>
<dbReference type="PRINTS" id="PR00598">
    <property type="entry name" value="HTHMARR"/>
</dbReference>
<dbReference type="Proteomes" id="UP000198694">
    <property type="component" value="Unassembled WGS sequence"/>
</dbReference>
<dbReference type="InterPro" id="IPR000835">
    <property type="entry name" value="HTH_MarR-typ"/>
</dbReference>
<keyword evidence="2 5" id="KW-0238">DNA-binding</keyword>
<dbReference type="Pfam" id="PF01047">
    <property type="entry name" value="MarR"/>
    <property type="match status" value="1"/>
</dbReference>
<dbReference type="InterPro" id="IPR036390">
    <property type="entry name" value="WH_DNA-bd_sf"/>
</dbReference>
<reference evidence="5 6" key="1">
    <citation type="submission" date="2016-10" db="EMBL/GenBank/DDBJ databases">
        <authorList>
            <person name="de Groot N.N."/>
        </authorList>
    </citation>
    <scope>NUCLEOTIDE SEQUENCE [LARGE SCALE GENOMIC DNA]</scope>
    <source>
        <strain evidence="5 6">CGMCC 1.6502</strain>
    </source>
</reference>
<evidence type="ECO:0000259" key="4">
    <source>
        <dbReference type="PROSITE" id="PS50995"/>
    </source>
</evidence>
<keyword evidence="3" id="KW-0804">Transcription</keyword>
<dbReference type="Gene3D" id="1.10.10.10">
    <property type="entry name" value="Winged helix-like DNA-binding domain superfamily/Winged helix DNA-binding domain"/>
    <property type="match status" value="1"/>
</dbReference>
<name>A0A1G9BRY9_9BACI</name>
<dbReference type="GO" id="GO:0003677">
    <property type="term" value="F:DNA binding"/>
    <property type="evidence" value="ECO:0007669"/>
    <property type="project" value="UniProtKB-KW"/>
</dbReference>
<dbReference type="EMBL" id="FNFL01000006">
    <property type="protein sequence ID" value="SDK41725.1"/>
    <property type="molecule type" value="Genomic_DNA"/>
</dbReference>
<feature type="domain" description="HTH marR-type" evidence="4">
    <location>
        <begin position="86"/>
        <end position="218"/>
    </location>
</feature>
<dbReference type="InterPro" id="IPR036388">
    <property type="entry name" value="WH-like_DNA-bd_sf"/>
</dbReference>
<evidence type="ECO:0000256" key="3">
    <source>
        <dbReference type="ARBA" id="ARBA00023163"/>
    </source>
</evidence>
<dbReference type="AlphaFoldDB" id="A0A1G9BRY9"/>
<proteinExistence type="predicted"/>
<keyword evidence="6" id="KW-1185">Reference proteome</keyword>
<gene>
    <name evidence="5" type="ORF">SAMN05216243_3076</name>
</gene>
<dbReference type="SMART" id="SM00347">
    <property type="entry name" value="HTH_MARR"/>
    <property type="match status" value="1"/>
</dbReference>
<dbReference type="GO" id="GO:0003700">
    <property type="term" value="F:DNA-binding transcription factor activity"/>
    <property type="evidence" value="ECO:0007669"/>
    <property type="project" value="InterPro"/>
</dbReference>
<dbReference type="STRING" id="407036.SAMN05216243_3076"/>
<organism evidence="5 6">
    <name type="scientific">Sediminibacillus albus</name>
    <dbReference type="NCBI Taxonomy" id="407036"/>
    <lineage>
        <taxon>Bacteria</taxon>
        <taxon>Bacillati</taxon>
        <taxon>Bacillota</taxon>
        <taxon>Bacilli</taxon>
        <taxon>Bacillales</taxon>
        <taxon>Bacillaceae</taxon>
        <taxon>Sediminibacillus</taxon>
    </lineage>
</organism>
<sequence length="226" mass="25758">MECEVCIFCADSGFCESASSIQAAPFGHRQPAPFKKVEKITNDKKRLKHYNTKQIVLAFTVVNHYIISIRSKGGYILQKTSQQATIAEVEKNLRYISGIIKQKGREILTHYPITAPQFVALQWLNEEGDLTIGELSNKINLAFSTTTDLVDRMEKNELVERIKDTSDRRVVRIHLLEKGKSIIQEVIIKRQEYLGEVLESVSNEEVGTLERILDLLHQQMKKVSGK</sequence>
<evidence type="ECO:0000256" key="2">
    <source>
        <dbReference type="ARBA" id="ARBA00023125"/>
    </source>
</evidence>
<evidence type="ECO:0000313" key="5">
    <source>
        <dbReference type="EMBL" id="SDK41725.1"/>
    </source>
</evidence>
<evidence type="ECO:0000313" key="6">
    <source>
        <dbReference type="Proteomes" id="UP000198694"/>
    </source>
</evidence>